<organism evidence="2 3">
    <name type="scientific">Comamonas faecalis</name>
    <dbReference type="NCBI Taxonomy" id="1387849"/>
    <lineage>
        <taxon>Bacteria</taxon>
        <taxon>Pseudomonadati</taxon>
        <taxon>Pseudomonadota</taxon>
        <taxon>Betaproteobacteria</taxon>
        <taxon>Burkholderiales</taxon>
        <taxon>Comamonadaceae</taxon>
        <taxon>Comamonas</taxon>
    </lineage>
</organism>
<proteinExistence type="predicted"/>
<dbReference type="InterPro" id="IPR050126">
    <property type="entry name" value="Ap4A_hydrolase"/>
</dbReference>
<accession>A0ABP7QJS5</accession>
<feature type="domain" description="Calcineurin-like phosphoesterase" evidence="1">
    <location>
        <begin position="39"/>
        <end position="211"/>
    </location>
</feature>
<gene>
    <name evidence="2" type="ORF">GCM10022279_03750</name>
</gene>
<evidence type="ECO:0000259" key="1">
    <source>
        <dbReference type="Pfam" id="PF00149"/>
    </source>
</evidence>
<evidence type="ECO:0000313" key="3">
    <source>
        <dbReference type="Proteomes" id="UP001501627"/>
    </source>
</evidence>
<reference evidence="3" key="1">
    <citation type="journal article" date="2019" name="Int. J. Syst. Evol. Microbiol.">
        <title>The Global Catalogue of Microorganisms (GCM) 10K type strain sequencing project: providing services to taxonomists for standard genome sequencing and annotation.</title>
        <authorList>
            <consortium name="The Broad Institute Genomics Platform"/>
            <consortium name="The Broad Institute Genome Sequencing Center for Infectious Disease"/>
            <person name="Wu L."/>
            <person name="Ma J."/>
        </authorList>
    </citation>
    <scope>NUCLEOTIDE SEQUENCE [LARGE SCALE GENOMIC DNA]</scope>
    <source>
        <strain evidence="3">JCM 17561</strain>
    </source>
</reference>
<dbReference type="Proteomes" id="UP001501627">
    <property type="component" value="Unassembled WGS sequence"/>
</dbReference>
<dbReference type="EMBL" id="BAABBP010000002">
    <property type="protein sequence ID" value="GAA3983592.1"/>
    <property type="molecule type" value="Genomic_DNA"/>
</dbReference>
<keyword evidence="3" id="KW-1185">Reference proteome</keyword>
<protein>
    <submittedName>
        <fullName evidence="2">Metallophosphoesterase</fullName>
    </submittedName>
</protein>
<dbReference type="Pfam" id="PF00149">
    <property type="entry name" value="Metallophos"/>
    <property type="match status" value="1"/>
</dbReference>
<dbReference type="InterPro" id="IPR004843">
    <property type="entry name" value="Calcineurin-like_PHP"/>
</dbReference>
<dbReference type="InterPro" id="IPR029052">
    <property type="entry name" value="Metallo-depent_PP-like"/>
</dbReference>
<comment type="caution">
    <text evidence="2">The sequence shown here is derived from an EMBL/GenBank/DDBJ whole genome shotgun (WGS) entry which is preliminary data.</text>
</comment>
<dbReference type="Gene3D" id="3.60.21.10">
    <property type="match status" value="1"/>
</dbReference>
<dbReference type="PANTHER" id="PTHR42850">
    <property type="entry name" value="METALLOPHOSPHOESTERASE"/>
    <property type="match status" value="1"/>
</dbReference>
<name>A0ABP7QJS5_9BURK</name>
<sequence>MAAAALPAGRYHRPMDGPAPASPSFLARIPANPHGRDFAVGDIHGCFTALWQALEHIGFDPARDRLFSVGDLVNRGPESAQVLHWLAQPWFHAISGNHDLMAWRHALGRPHPQVDVLAHGGDWLTSTAPQLLARIARQLQALPLAMEVATPGGPVGLVHADCPSDDWQDLREHALSPSDQDCCLWSRQRYQRRYAAPVRNVRAVVHGHTTVPTMQTLGNVFFIDTGGWRGGQGHFTLLDLHTLMPLRGPGPAAAEAVRRRYR</sequence>
<dbReference type="PANTHER" id="PTHR42850:SF11">
    <property type="entry name" value="BIS(5'-NUCLEOSYL)-TETRAPHOSPHATASE [SYMMETRICAL]"/>
    <property type="match status" value="1"/>
</dbReference>
<evidence type="ECO:0000313" key="2">
    <source>
        <dbReference type="EMBL" id="GAA3983592.1"/>
    </source>
</evidence>
<dbReference type="SUPFAM" id="SSF56300">
    <property type="entry name" value="Metallo-dependent phosphatases"/>
    <property type="match status" value="1"/>
</dbReference>